<protein>
    <submittedName>
        <fullName evidence="1">Uncharacterized protein</fullName>
    </submittedName>
</protein>
<evidence type="ECO:0000313" key="2">
    <source>
        <dbReference type="Proteomes" id="UP000694427"/>
    </source>
</evidence>
<dbReference type="Proteomes" id="UP000694427">
    <property type="component" value="Unplaced"/>
</dbReference>
<keyword evidence="2" id="KW-1185">Reference proteome</keyword>
<sequence>MQVIEHPVERRHTALLSTWKDLIETYQQFSRPEKTLLEEGLLPVSNWIPAHPEDPQDFQSFCTNSYRRSPSSGHNTIYIQTIGYSMLNVVKLLPPVTVASTACSFRISGNTHNLQLYAAVVALLQSKRPEIRSALP</sequence>
<organism evidence="1 3">
    <name type="scientific">Cyprinus carpio</name>
    <name type="common">Common carp</name>
    <dbReference type="NCBI Taxonomy" id="7962"/>
    <lineage>
        <taxon>Eukaryota</taxon>
        <taxon>Metazoa</taxon>
        <taxon>Chordata</taxon>
        <taxon>Craniata</taxon>
        <taxon>Vertebrata</taxon>
        <taxon>Euteleostomi</taxon>
        <taxon>Actinopterygii</taxon>
        <taxon>Neopterygii</taxon>
        <taxon>Teleostei</taxon>
        <taxon>Ostariophysi</taxon>
        <taxon>Cypriniformes</taxon>
        <taxon>Cyprinidae</taxon>
        <taxon>Cyprininae</taxon>
        <taxon>Cyprinus</taxon>
    </lineage>
</organism>
<evidence type="ECO:0000313" key="1">
    <source>
        <dbReference type="Ensembl" id="ENSCCRP00015071087.1"/>
    </source>
</evidence>
<dbReference type="Ensembl" id="ENSCCRT00015073390.1">
    <property type="protein sequence ID" value="ENSCCRP00015071087.1"/>
    <property type="gene ID" value="ENSCCRG00015028805.1"/>
</dbReference>
<dbReference type="Ensembl" id="ENSCCRT00010057295.1">
    <property type="protein sequence ID" value="ENSCCRP00010052240.1"/>
    <property type="gene ID" value="ENSCCRG00010022145.1"/>
</dbReference>
<evidence type="ECO:0000313" key="3">
    <source>
        <dbReference type="Proteomes" id="UP000694700"/>
    </source>
</evidence>
<dbReference type="PANTHER" id="PTHR32205">
    <property type="entry name" value="ARCHAEMETZINCIN-2-RELATED"/>
    <property type="match status" value="1"/>
</dbReference>
<dbReference type="OMA" id="ITMIELY"/>
<accession>A0A8C1WU53</accession>
<proteinExistence type="predicted"/>
<reference evidence="1" key="1">
    <citation type="submission" date="2025-05" db="UniProtKB">
        <authorList>
            <consortium name="Ensembl"/>
        </authorList>
    </citation>
    <scope>IDENTIFICATION</scope>
</reference>
<dbReference type="PANTHER" id="PTHR32205:SF5">
    <property type="entry name" value="ARCHAEMETZINCIN-2"/>
    <property type="match status" value="1"/>
</dbReference>
<name>A0A8C1WU53_CYPCA</name>
<dbReference type="Proteomes" id="UP000694700">
    <property type="component" value="Unplaced"/>
</dbReference>
<dbReference type="AlphaFoldDB" id="A0A8C1WU53"/>
<dbReference type="InterPro" id="IPR052009">
    <property type="entry name" value="Archaemetzincin"/>
</dbReference>